<name>A0AAE3QNW4_9BACT</name>
<dbReference type="Proteomes" id="UP001241110">
    <property type="component" value="Unassembled WGS sequence"/>
</dbReference>
<comment type="caution">
    <text evidence="1">The sequence shown here is derived from an EMBL/GenBank/DDBJ whole genome shotgun (WGS) entry which is preliminary data.</text>
</comment>
<organism evidence="1 2">
    <name type="scientific">Xanthocytophaga flava</name>
    <dbReference type="NCBI Taxonomy" id="3048013"/>
    <lineage>
        <taxon>Bacteria</taxon>
        <taxon>Pseudomonadati</taxon>
        <taxon>Bacteroidota</taxon>
        <taxon>Cytophagia</taxon>
        <taxon>Cytophagales</taxon>
        <taxon>Rhodocytophagaceae</taxon>
        <taxon>Xanthocytophaga</taxon>
    </lineage>
</organism>
<gene>
    <name evidence="1" type="ORF">QNI16_19940</name>
</gene>
<reference evidence="1" key="1">
    <citation type="submission" date="2023-05" db="EMBL/GenBank/DDBJ databases">
        <authorList>
            <person name="Zhang X."/>
        </authorList>
    </citation>
    <scope>NUCLEOTIDE SEQUENCE</scope>
    <source>
        <strain evidence="1">YF14B1</strain>
    </source>
</reference>
<dbReference type="EMBL" id="JASJOS010000009">
    <property type="protein sequence ID" value="MDJ1482782.1"/>
    <property type="molecule type" value="Genomic_DNA"/>
</dbReference>
<protein>
    <submittedName>
        <fullName evidence="1">Uncharacterized protein</fullName>
    </submittedName>
</protein>
<dbReference type="AlphaFoldDB" id="A0AAE3QNW4"/>
<accession>A0AAE3QNW4</accession>
<evidence type="ECO:0000313" key="1">
    <source>
        <dbReference type="EMBL" id="MDJ1482782.1"/>
    </source>
</evidence>
<evidence type="ECO:0000313" key="2">
    <source>
        <dbReference type="Proteomes" id="UP001241110"/>
    </source>
</evidence>
<proteinExistence type="predicted"/>
<sequence length="92" mass="10572">MVYKLTPEILEQLGFKKNSSITLNNRYPFPTADAISWSVNDILIELVNGNQFLISNPAVDKALQIYNARDIYEYFDACSVPYTQQMVEYANK</sequence>
<dbReference type="RefSeq" id="WP_313982139.1">
    <property type="nucleotide sequence ID" value="NZ_JASJOS010000009.1"/>
</dbReference>